<accession>A0A660SLE4</accession>
<reference evidence="10 11" key="1">
    <citation type="submission" date="2018-06" db="EMBL/GenBank/DDBJ databases">
        <title>Extensive metabolic versatility and redundancy in microbially diverse, dynamic hydrothermal sediments.</title>
        <authorList>
            <person name="Dombrowski N."/>
            <person name="Teske A."/>
            <person name="Baker B.J."/>
        </authorList>
    </citation>
    <scope>NUCLEOTIDE SEQUENCE [LARGE SCALE GENOMIC DNA]</scope>
    <source>
        <strain evidence="10">B36_G15</strain>
    </source>
</reference>
<keyword evidence="8 9" id="KW-0472">Membrane</keyword>
<evidence type="ECO:0000256" key="4">
    <source>
        <dbReference type="ARBA" id="ARBA00022692"/>
    </source>
</evidence>
<dbReference type="PANTHER" id="PTHR33910:SF1">
    <property type="entry name" value="PROTEIN TRANSLOCASE SUBUNIT SECE"/>
    <property type="match status" value="1"/>
</dbReference>
<dbReference type="GO" id="GO:0043952">
    <property type="term" value="P:protein transport by the Sec complex"/>
    <property type="evidence" value="ECO:0007669"/>
    <property type="project" value="UniProtKB-UniRule"/>
</dbReference>
<evidence type="ECO:0000313" key="11">
    <source>
        <dbReference type="Proteomes" id="UP000268469"/>
    </source>
</evidence>
<dbReference type="PROSITE" id="PS01067">
    <property type="entry name" value="SECE_SEC61G"/>
    <property type="match status" value="1"/>
</dbReference>
<evidence type="ECO:0000256" key="9">
    <source>
        <dbReference type="HAMAP-Rule" id="MF_00422"/>
    </source>
</evidence>
<comment type="caution">
    <text evidence="10">The sequence shown here is derived from an EMBL/GenBank/DDBJ whole genome shotgun (WGS) entry which is preliminary data.</text>
</comment>
<dbReference type="GO" id="GO:0065002">
    <property type="term" value="P:intracellular protein transmembrane transport"/>
    <property type="evidence" value="ECO:0007669"/>
    <property type="project" value="UniProtKB-UniRule"/>
</dbReference>
<evidence type="ECO:0000256" key="1">
    <source>
        <dbReference type="ARBA" id="ARBA00004370"/>
    </source>
</evidence>
<name>A0A660SLE4_UNCW3</name>
<dbReference type="NCBIfam" id="TIGR00964">
    <property type="entry name" value="secE_bact"/>
    <property type="match status" value="1"/>
</dbReference>
<dbReference type="AlphaFoldDB" id="A0A660SLE4"/>
<evidence type="ECO:0000256" key="8">
    <source>
        <dbReference type="ARBA" id="ARBA00023136"/>
    </source>
</evidence>
<evidence type="ECO:0000256" key="7">
    <source>
        <dbReference type="ARBA" id="ARBA00023010"/>
    </source>
</evidence>
<keyword evidence="2 9" id="KW-0813">Transport</keyword>
<comment type="function">
    <text evidence="9">Essential subunit of the Sec protein translocation channel SecYEG. Clamps together the 2 halves of SecY. May contact the channel plug during translocation.</text>
</comment>
<keyword evidence="5 9" id="KW-0653">Protein transport</keyword>
<evidence type="ECO:0000313" key="10">
    <source>
        <dbReference type="EMBL" id="RKX70770.1"/>
    </source>
</evidence>
<dbReference type="PANTHER" id="PTHR33910">
    <property type="entry name" value="PROTEIN TRANSLOCASE SUBUNIT SECE"/>
    <property type="match status" value="1"/>
</dbReference>
<dbReference type="InterPro" id="IPR005807">
    <property type="entry name" value="SecE_bac"/>
</dbReference>
<proteinExistence type="inferred from homology"/>
<gene>
    <name evidence="9 10" type="primary">secE</name>
    <name evidence="10" type="ORF">DRP53_03925</name>
</gene>
<dbReference type="InterPro" id="IPR001901">
    <property type="entry name" value="Translocase_SecE/Sec61-g"/>
</dbReference>
<dbReference type="HAMAP" id="MF_00422">
    <property type="entry name" value="SecE"/>
    <property type="match status" value="1"/>
</dbReference>
<evidence type="ECO:0000256" key="6">
    <source>
        <dbReference type="ARBA" id="ARBA00022989"/>
    </source>
</evidence>
<evidence type="ECO:0000256" key="2">
    <source>
        <dbReference type="ARBA" id="ARBA00022448"/>
    </source>
</evidence>
<comment type="similarity">
    <text evidence="9">Belongs to the SecE/SEC61-gamma family.</text>
</comment>
<dbReference type="EMBL" id="QNBE01000028">
    <property type="protein sequence ID" value="RKX70770.1"/>
    <property type="molecule type" value="Genomic_DNA"/>
</dbReference>
<dbReference type="GO" id="GO:0006605">
    <property type="term" value="P:protein targeting"/>
    <property type="evidence" value="ECO:0007669"/>
    <property type="project" value="UniProtKB-UniRule"/>
</dbReference>
<comment type="subcellular location">
    <subcellularLocation>
        <location evidence="9">Cell membrane</location>
        <topology evidence="9">Single-pass membrane protein</topology>
    </subcellularLocation>
    <subcellularLocation>
        <location evidence="1">Membrane</location>
    </subcellularLocation>
</comment>
<dbReference type="InterPro" id="IPR038379">
    <property type="entry name" value="SecE_sf"/>
</dbReference>
<organism evidence="10 11">
    <name type="scientific">candidate division WOR-3 bacterium</name>
    <dbReference type="NCBI Taxonomy" id="2052148"/>
    <lineage>
        <taxon>Bacteria</taxon>
        <taxon>Bacteria division WOR-3</taxon>
    </lineage>
</organism>
<feature type="transmembrane region" description="Helical" evidence="9">
    <location>
        <begin position="39"/>
        <end position="64"/>
    </location>
</feature>
<dbReference type="Pfam" id="PF00584">
    <property type="entry name" value="SecE"/>
    <property type="match status" value="1"/>
</dbReference>
<keyword evidence="7 9" id="KW-0811">Translocation</keyword>
<dbReference type="GO" id="GO:0009306">
    <property type="term" value="P:protein secretion"/>
    <property type="evidence" value="ECO:0007669"/>
    <property type="project" value="UniProtKB-UniRule"/>
</dbReference>
<sequence>MGVRIPPGLDQDLISKLKRYFQDIYFEMKKVSWPAKKELVGSTAVVIIFSIIVAIIIGILDYIYAHGLVALISR</sequence>
<evidence type="ECO:0000256" key="5">
    <source>
        <dbReference type="ARBA" id="ARBA00022927"/>
    </source>
</evidence>
<comment type="subunit">
    <text evidence="9">Component of the Sec protein translocase complex. Heterotrimer consisting of SecY, SecE and SecG subunits. The heterotrimers can form oligomers, although 1 heterotrimer is thought to be able to translocate proteins. Interacts with the ribosome. Interacts with SecDF, and other proteins may be involved. Interacts with SecA.</text>
</comment>
<dbReference type="Gene3D" id="1.20.5.1030">
    <property type="entry name" value="Preprotein translocase secy subunit"/>
    <property type="match status" value="1"/>
</dbReference>
<dbReference type="Proteomes" id="UP000268469">
    <property type="component" value="Unassembled WGS sequence"/>
</dbReference>
<protein>
    <recommendedName>
        <fullName evidence="9">Protein translocase subunit SecE</fullName>
    </recommendedName>
</protein>
<evidence type="ECO:0000256" key="3">
    <source>
        <dbReference type="ARBA" id="ARBA00022475"/>
    </source>
</evidence>
<dbReference type="GO" id="GO:0008320">
    <property type="term" value="F:protein transmembrane transporter activity"/>
    <property type="evidence" value="ECO:0007669"/>
    <property type="project" value="UniProtKB-UniRule"/>
</dbReference>
<keyword evidence="3 9" id="KW-1003">Cell membrane</keyword>
<keyword evidence="4 9" id="KW-0812">Transmembrane</keyword>
<dbReference type="GO" id="GO:0005886">
    <property type="term" value="C:plasma membrane"/>
    <property type="evidence" value="ECO:0007669"/>
    <property type="project" value="UniProtKB-SubCell"/>
</dbReference>
<keyword evidence="6 9" id="KW-1133">Transmembrane helix</keyword>